<dbReference type="InterPro" id="IPR003710">
    <property type="entry name" value="ApbA"/>
</dbReference>
<proteinExistence type="inferred from homology"/>
<evidence type="ECO:0000256" key="1">
    <source>
        <dbReference type="ARBA" id="ARBA00007870"/>
    </source>
</evidence>
<dbReference type="InterPro" id="IPR008927">
    <property type="entry name" value="6-PGluconate_DH-like_C_sf"/>
</dbReference>
<dbReference type="RefSeq" id="XP_006694366.1">
    <property type="nucleotide sequence ID" value="XM_006694303.1"/>
</dbReference>
<dbReference type="GO" id="GO:0015940">
    <property type="term" value="P:pantothenate biosynthetic process"/>
    <property type="evidence" value="ECO:0007669"/>
    <property type="project" value="InterPro"/>
</dbReference>
<dbReference type="OrthoDB" id="73846at2759"/>
<feature type="domain" description="Ketopantoate reductase N-terminal" evidence="6">
    <location>
        <begin position="7"/>
        <end position="192"/>
    </location>
</feature>
<keyword evidence="4" id="KW-0560">Oxidoreductase</keyword>
<evidence type="ECO:0000259" key="7">
    <source>
        <dbReference type="Pfam" id="PF08546"/>
    </source>
</evidence>
<dbReference type="PANTHER" id="PTHR43765:SF2">
    <property type="entry name" value="2-DEHYDROPANTOATE 2-REDUCTASE"/>
    <property type="match status" value="1"/>
</dbReference>
<dbReference type="GO" id="GO:0008677">
    <property type="term" value="F:2-dehydropantoate 2-reductase activity"/>
    <property type="evidence" value="ECO:0007669"/>
    <property type="project" value="UniProtKB-EC"/>
</dbReference>
<dbReference type="InterPro" id="IPR050838">
    <property type="entry name" value="Ketopantoate_reductase"/>
</dbReference>
<dbReference type="HOGENOM" id="CLU_031468_10_3_1"/>
<dbReference type="SUPFAM" id="SSF48179">
    <property type="entry name" value="6-phosphogluconate dehydrogenase C-terminal domain-like"/>
    <property type="match status" value="1"/>
</dbReference>
<sequence>MPSKPHVHILGLGNIARYLAFELLSTISKPGISPRNLHPPRLTLLTHRPEDVAAFEKRALRSIWCHVLHDEAEGEFQVMGRTHPKGEISVQFVGDESAKGEMITYLVVATKAHQTIEALRAVRDRIGRSARVLFLQNGMGIPSLVSAILFPDPSTRPTYLAGVCTAGIKPTVPPYPFSFHLAGQGDLIFGIVPDPDDPLPRSRTPSFLEEHLPRLPHLNASLVSPQELLKAQLRKLIVNATINPLTALLRCRNGEVFGTPARKMVLEALVAEAGPVIRSLLEGSGIRKAEIENEFSDEELRNAAVKVAEATAANESSMLQDVKQKRETEVRWINGWVVEEGKKRGMECRWHEEVVSLVENRGQGERRLLGEVLEGRGNDD</sequence>
<evidence type="ECO:0000313" key="9">
    <source>
        <dbReference type="Proteomes" id="UP000008066"/>
    </source>
</evidence>
<accession>G0S4B2</accession>
<dbReference type="InterPro" id="IPR013752">
    <property type="entry name" value="KPA_reductase"/>
</dbReference>
<dbReference type="eggNOG" id="ENOG502QPT5">
    <property type="taxonomic scope" value="Eukaryota"/>
</dbReference>
<dbReference type="InterPro" id="IPR036291">
    <property type="entry name" value="NAD(P)-bd_dom_sf"/>
</dbReference>
<name>G0S4B2_CHATD</name>
<protein>
    <recommendedName>
        <fullName evidence="2">2-dehydropantoate 2-reductase</fullName>
        <ecNumber evidence="2">1.1.1.169</ecNumber>
    </recommendedName>
    <alternativeName>
        <fullName evidence="5">Ketopantoate reductase</fullName>
    </alternativeName>
</protein>
<dbReference type="GO" id="GO:0050661">
    <property type="term" value="F:NADP binding"/>
    <property type="evidence" value="ECO:0007669"/>
    <property type="project" value="TreeGrafter"/>
</dbReference>
<feature type="domain" description="Ketopantoate reductase C-terminal" evidence="7">
    <location>
        <begin position="228"/>
        <end position="359"/>
    </location>
</feature>
<dbReference type="STRING" id="759272.G0S4B2"/>
<evidence type="ECO:0000256" key="5">
    <source>
        <dbReference type="ARBA" id="ARBA00032024"/>
    </source>
</evidence>
<dbReference type="InterPro" id="IPR013332">
    <property type="entry name" value="KPR_N"/>
</dbReference>
<gene>
    <name evidence="8" type="ORF">CTHT_0039550</name>
</gene>
<dbReference type="AlphaFoldDB" id="G0S4B2"/>
<keyword evidence="9" id="KW-1185">Reference proteome</keyword>
<dbReference type="Pfam" id="PF02558">
    <property type="entry name" value="ApbA"/>
    <property type="match status" value="1"/>
</dbReference>
<evidence type="ECO:0000313" key="8">
    <source>
        <dbReference type="EMBL" id="EGS22070.1"/>
    </source>
</evidence>
<dbReference type="KEGG" id="cthr:CTHT_0039550"/>
<dbReference type="EMBL" id="GL988041">
    <property type="protein sequence ID" value="EGS22070.1"/>
    <property type="molecule type" value="Genomic_DNA"/>
</dbReference>
<dbReference type="GeneID" id="18257993"/>
<evidence type="ECO:0000256" key="4">
    <source>
        <dbReference type="ARBA" id="ARBA00023002"/>
    </source>
</evidence>
<dbReference type="NCBIfam" id="TIGR00745">
    <property type="entry name" value="apbA_panE"/>
    <property type="match status" value="1"/>
</dbReference>
<dbReference type="Proteomes" id="UP000008066">
    <property type="component" value="Unassembled WGS sequence"/>
</dbReference>
<dbReference type="GO" id="GO:0005739">
    <property type="term" value="C:mitochondrion"/>
    <property type="evidence" value="ECO:0007669"/>
    <property type="project" value="TreeGrafter"/>
</dbReference>
<dbReference type="Pfam" id="PF08546">
    <property type="entry name" value="ApbA_C"/>
    <property type="match status" value="1"/>
</dbReference>
<keyword evidence="3" id="KW-0521">NADP</keyword>
<organism evidence="9">
    <name type="scientific">Chaetomium thermophilum (strain DSM 1495 / CBS 144.50 / IMI 039719)</name>
    <name type="common">Thermochaetoides thermophila</name>
    <dbReference type="NCBI Taxonomy" id="759272"/>
    <lineage>
        <taxon>Eukaryota</taxon>
        <taxon>Fungi</taxon>
        <taxon>Dikarya</taxon>
        <taxon>Ascomycota</taxon>
        <taxon>Pezizomycotina</taxon>
        <taxon>Sordariomycetes</taxon>
        <taxon>Sordariomycetidae</taxon>
        <taxon>Sordariales</taxon>
        <taxon>Chaetomiaceae</taxon>
        <taxon>Thermochaetoides</taxon>
    </lineage>
</organism>
<dbReference type="SUPFAM" id="SSF51735">
    <property type="entry name" value="NAD(P)-binding Rossmann-fold domains"/>
    <property type="match status" value="1"/>
</dbReference>
<dbReference type="Gene3D" id="3.40.50.720">
    <property type="entry name" value="NAD(P)-binding Rossmann-like Domain"/>
    <property type="match status" value="1"/>
</dbReference>
<dbReference type="PANTHER" id="PTHR43765">
    <property type="entry name" value="2-DEHYDROPANTOATE 2-REDUCTASE-RELATED"/>
    <property type="match status" value="1"/>
</dbReference>
<evidence type="ECO:0000256" key="3">
    <source>
        <dbReference type="ARBA" id="ARBA00022857"/>
    </source>
</evidence>
<evidence type="ECO:0000256" key="2">
    <source>
        <dbReference type="ARBA" id="ARBA00013014"/>
    </source>
</evidence>
<evidence type="ECO:0000259" key="6">
    <source>
        <dbReference type="Pfam" id="PF02558"/>
    </source>
</evidence>
<comment type="similarity">
    <text evidence="1">Belongs to the ketopantoate reductase family.</text>
</comment>
<dbReference type="OMA" id="RKEPFQV"/>
<dbReference type="InterPro" id="IPR013328">
    <property type="entry name" value="6PGD_dom2"/>
</dbReference>
<reference evidence="8 9" key="1">
    <citation type="journal article" date="2011" name="Cell">
        <title>Insight into structure and assembly of the nuclear pore complex by utilizing the genome of a eukaryotic thermophile.</title>
        <authorList>
            <person name="Amlacher S."/>
            <person name="Sarges P."/>
            <person name="Flemming D."/>
            <person name="van Noort V."/>
            <person name="Kunze R."/>
            <person name="Devos D.P."/>
            <person name="Arumugam M."/>
            <person name="Bork P."/>
            <person name="Hurt E."/>
        </authorList>
    </citation>
    <scope>NUCLEOTIDE SEQUENCE [LARGE SCALE GENOMIC DNA]</scope>
    <source>
        <strain evidence="9">DSM 1495 / CBS 144.50 / IMI 039719</strain>
    </source>
</reference>
<dbReference type="EC" id="1.1.1.169" evidence="2"/>
<dbReference type="Gene3D" id="1.10.1040.10">
    <property type="entry name" value="N-(1-d-carboxylethyl)-l-norvaline Dehydrogenase, domain 2"/>
    <property type="match status" value="1"/>
</dbReference>